<protein>
    <submittedName>
        <fullName evidence="1">Uncharacterized protein</fullName>
    </submittedName>
</protein>
<organism evidence="1 2">
    <name type="scientific">Vararia minispora EC-137</name>
    <dbReference type="NCBI Taxonomy" id="1314806"/>
    <lineage>
        <taxon>Eukaryota</taxon>
        <taxon>Fungi</taxon>
        <taxon>Dikarya</taxon>
        <taxon>Basidiomycota</taxon>
        <taxon>Agaricomycotina</taxon>
        <taxon>Agaricomycetes</taxon>
        <taxon>Russulales</taxon>
        <taxon>Lachnocladiaceae</taxon>
        <taxon>Vararia</taxon>
    </lineage>
</organism>
<reference evidence="1" key="2">
    <citation type="journal article" date="2022" name="New Phytol.">
        <title>Evolutionary transition to the ectomycorrhizal habit in the genomes of a hyperdiverse lineage of mushroom-forming fungi.</title>
        <authorList>
            <person name="Looney B."/>
            <person name="Miyauchi S."/>
            <person name="Morin E."/>
            <person name="Drula E."/>
            <person name="Courty P.E."/>
            <person name="Kohler A."/>
            <person name="Kuo A."/>
            <person name="LaButti K."/>
            <person name="Pangilinan J."/>
            <person name="Lipzen A."/>
            <person name="Riley R."/>
            <person name="Andreopoulos W."/>
            <person name="He G."/>
            <person name="Johnson J."/>
            <person name="Nolan M."/>
            <person name="Tritt A."/>
            <person name="Barry K.W."/>
            <person name="Grigoriev I.V."/>
            <person name="Nagy L.G."/>
            <person name="Hibbett D."/>
            <person name="Henrissat B."/>
            <person name="Matheny P.B."/>
            <person name="Labbe J."/>
            <person name="Martin F.M."/>
        </authorList>
    </citation>
    <scope>NUCLEOTIDE SEQUENCE</scope>
    <source>
        <strain evidence="1">EC-137</strain>
    </source>
</reference>
<keyword evidence="2" id="KW-1185">Reference proteome</keyword>
<name>A0ACB8Q7I0_9AGAM</name>
<comment type="caution">
    <text evidence="1">The sequence shown here is derived from an EMBL/GenBank/DDBJ whole genome shotgun (WGS) entry which is preliminary data.</text>
</comment>
<sequence>MSTASLPTYTAPPDLTRTPSYAPEPRAEERRLAHAIVYQYNGRRRSADFIKQSKTGGMSLRLSDQIEGTNIPTYGMRSPIEGSIELAKTEGLAFVAIKVEGIMKLKEIAEGGTNTSVLCNELVTLWRRGVDPSPCPNYLSFSVSLPGEYVDERGAYPLPPSYEAHLTGLPGFTANVDYEVTAIASRIKLPKVGALTGIGQTTVSTPFLFRPRTCPSSPLPSPMVETNSILGLLEVPSWRAYESRIVARTAGAKPILCRFYVPRSHVFCFSEPIPFHITFCSSAMTLATLLPFLPTVNQAPGKSSTRIQLLRQTCVDVRDEYRLEGINTELWRVINIGEGTMRRSVDGPRWLAFSGEIRINPDIKVGGFKASGLWVRDCIVFSLTPPDTLKGPIGDARVVVPIRLVTDPYSNDAHAPRVSPPGSDELLDNAASLPYE</sequence>
<evidence type="ECO:0000313" key="1">
    <source>
        <dbReference type="EMBL" id="KAI0027740.1"/>
    </source>
</evidence>
<reference evidence="1" key="1">
    <citation type="submission" date="2021-02" db="EMBL/GenBank/DDBJ databases">
        <authorList>
            <consortium name="DOE Joint Genome Institute"/>
            <person name="Ahrendt S."/>
            <person name="Looney B.P."/>
            <person name="Miyauchi S."/>
            <person name="Morin E."/>
            <person name="Drula E."/>
            <person name="Courty P.E."/>
            <person name="Chicoki N."/>
            <person name="Fauchery L."/>
            <person name="Kohler A."/>
            <person name="Kuo A."/>
            <person name="Labutti K."/>
            <person name="Pangilinan J."/>
            <person name="Lipzen A."/>
            <person name="Riley R."/>
            <person name="Andreopoulos W."/>
            <person name="He G."/>
            <person name="Johnson J."/>
            <person name="Barry K.W."/>
            <person name="Grigoriev I.V."/>
            <person name="Nagy L."/>
            <person name="Hibbett D."/>
            <person name="Henrissat B."/>
            <person name="Matheny P.B."/>
            <person name="Labbe J."/>
            <person name="Martin F."/>
        </authorList>
    </citation>
    <scope>NUCLEOTIDE SEQUENCE</scope>
    <source>
        <strain evidence="1">EC-137</strain>
    </source>
</reference>
<evidence type="ECO:0000313" key="2">
    <source>
        <dbReference type="Proteomes" id="UP000814128"/>
    </source>
</evidence>
<dbReference type="Proteomes" id="UP000814128">
    <property type="component" value="Unassembled WGS sequence"/>
</dbReference>
<gene>
    <name evidence="1" type="ORF">K488DRAFT_60566</name>
</gene>
<proteinExistence type="predicted"/>
<accession>A0ACB8Q7I0</accession>
<dbReference type="EMBL" id="MU273846">
    <property type="protein sequence ID" value="KAI0027740.1"/>
    <property type="molecule type" value="Genomic_DNA"/>
</dbReference>